<evidence type="ECO:0000259" key="23">
    <source>
        <dbReference type="Pfam" id="PF22627"/>
    </source>
</evidence>
<keyword evidence="15" id="KW-0325">Glycoprotein</keyword>
<feature type="compositionally biased region" description="Basic and acidic residues" evidence="20">
    <location>
        <begin position="259"/>
        <end position="269"/>
    </location>
</feature>
<evidence type="ECO:0000256" key="11">
    <source>
        <dbReference type="ARBA" id="ARBA00022824"/>
    </source>
</evidence>
<feature type="region of interest" description="Disordered" evidence="20">
    <location>
        <begin position="248"/>
        <end position="279"/>
    </location>
</feature>
<dbReference type="AlphaFoldDB" id="A0AAV8VRR6"/>
<dbReference type="FunFam" id="3.40.50.12610:FF:000002">
    <property type="entry name" value="dolichyl-diphosphooligosaccharide--protein glycosyltransferase subunit STT3A"/>
    <property type="match status" value="1"/>
</dbReference>
<feature type="transmembrane region" description="Helical" evidence="21">
    <location>
        <begin position="21"/>
        <end position="42"/>
    </location>
</feature>
<evidence type="ECO:0000256" key="15">
    <source>
        <dbReference type="ARBA" id="ARBA00023180"/>
    </source>
</evidence>
<evidence type="ECO:0000313" key="25">
    <source>
        <dbReference type="Proteomes" id="UP001159042"/>
    </source>
</evidence>
<organism evidence="24 25">
    <name type="scientific">Exocentrus adspersus</name>
    <dbReference type="NCBI Taxonomy" id="1586481"/>
    <lineage>
        <taxon>Eukaryota</taxon>
        <taxon>Metazoa</taxon>
        <taxon>Ecdysozoa</taxon>
        <taxon>Arthropoda</taxon>
        <taxon>Hexapoda</taxon>
        <taxon>Insecta</taxon>
        <taxon>Pterygota</taxon>
        <taxon>Neoptera</taxon>
        <taxon>Endopterygota</taxon>
        <taxon>Coleoptera</taxon>
        <taxon>Polyphaga</taxon>
        <taxon>Cucujiformia</taxon>
        <taxon>Chrysomeloidea</taxon>
        <taxon>Cerambycidae</taxon>
        <taxon>Lamiinae</taxon>
        <taxon>Acanthocinini</taxon>
        <taxon>Exocentrus</taxon>
    </lineage>
</organism>
<evidence type="ECO:0000256" key="14">
    <source>
        <dbReference type="ARBA" id="ARBA00023136"/>
    </source>
</evidence>
<dbReference type="Pfam" id="PF22627">
    <property type="entry name" value="AglB_core-like"/>
    <property type="match status" value="1"/>
</dbReference>
<evidence type="ECO:0000256" key="5">
    <source>
        <dbReference type="ARBA" id="ARBA00010810"/>
    </source>
</evidence>
<feature type="domain" description="AglB-like core" evidence="23">
    <location>
        <begin position="621"/>
        <end position="700"/>
    </location>
</feature>
<keyword evidence="13 21" id="KW-1133">Transmembrane helix</keyword>
<feature type="transmembrane region" description="Helical" evidence="21">
    <location>
        <begin position="387"/>
        <end position="405"/>
    </location>
</feature>
<evidence type="ECO:0000256" key="8">
    <source>
        <dbReference type="ARBA" id="ARBA00022679"/>
    </source>
</evidence>
<keyword evidence="8" id="KW-0808">Transferase</keyword>
<evidence type="ECO:0000256" key="2">
    <source>
        <dbReference type="ARBA" id="ARBA00001946"/>
    </source>
</evidence>
<evidence type="ECO:0000256" key="16">
    <source>
        <dbReference type="ARBA" id="ARBA00023211"/>
    </source>
</evidence>
<evidence type="ECO:0000256" key="7">
    <source>
        <dbReference type="ARBA" id="ARBA00022676"/>
    </source>
</evidence>
<comment type="pathway">
    <text evidence="4">Protein modification; protein glycosylation.</text>
</comment>
<evidence type="ECO:0000256" key="4">
    <source>
        <dbReference type="ARBA" id="ARBA00004922"/>
    </source>
</evidence>
<protein>
    <recommendedName>
        <fullName evidence="17">Dolichyl-diphosphooligosaccharide--protein glycosyltransferase subunit STT3A</fullName>
        <ecNumber evidence="6">2.4.99.18</ecNumber>
    </recommendedName>
</protein>
<dbReference type="GO" id="GO:0004579">
    <property type="term" value="F:dolichyl-diphosphooligosaccharide-protein glycotransferase activity"/>
    <property type="evidence" value="ECO:0007669"/>
    <property type="project" value="UniProtKB-EC"/>
</dbReference>
<evidence type="ECO:0000256" key="12">
    <source>
        <dbReference type="ARBA" id="ARBA00022842"/>
    </source>
</evidence>
<evidence type="ECO:0000256" key="13">
    <source>
        <dbReference type="ARBA" id="ARBA00022989"/>
    </source>
</evidence>
<feature type="domain" description="Oligosaccharyl transferase STT3 N-terminal" evidence="22">
    <location>
        <begin position="24"/>
        <end position="211"/>
    </location>
</feature>
<evidence type="ECO:0000256" key="10">
    <source>
        <dbReference type="ARBA" id="ARBA00022723"/>
    </source>
</evidence>
<comment type="cofactor">
    <cofactor evidence="2">
        <name>Mg(2+)</name>
        <dbReference type="ChEBI" id="CHEBI:18420"/>
    </cofactor>
</comment>
<keyword evidence="11" id="KW-0256">Endoplasmic reticulum</keyword>
<feature type="transmembrane region" description="Helical" evidence="21">
    <location>
        <begin position="505"/>
        <end position="523"/>
    </location>
</feature>
<gene>
    <name evidence="24" type="ORF">NQ315_013970</name>
</gene>
<dbReference type="GO" id="GO:0005789">
    <property type="term" value="C:endoplasmic reticulum membrane"/>
    <property type="evidence" value="ECO:0007669"/>
    <property type="project" value="UniProtKB-SubCell"/>
</dbReference>
<evidence type="ECO:0000256" key="6">
    <source>
        <dbReference type="ARBA" id="ARBA00012605"/>
    </source>
</evidence>
<keyword evidence="16" id="KW-0464">Manganese</keyword>
<keyword evidence="7" id="KW-0328">Glycosyltransferase</keyword>
<dbReference type="GO" id="GO:0043687">
    <property type="term" value="P:post-translational protein modification"/>
    <property type="evidence" value="ECO:0007669"/>
    <property type="project" value="TreeGrafter"/>
</dbReference>
<sequence>MSAAGKKNPVQIKNANAEKQETLLTISILALAAILSFATRLFSVLRFESVIHEFDPYFNYRTTKYLAEHGFYAFHNWFDDRAWYPLGRIIGGTIYPGLMVTSAALYHLCWLLNITIDIRNVCVFLAPLFSSFTTIITYLLTKEVKNAGAGLVAAAFVSIVPGYISRSVAGSYDNEGIAIFCMLFTYYTWIKAVKTGTILWGTLTALAYFYMDSKSTVLAKRTPGPSLAYTLGVARRHKQLLAGNQTQQTCAVQELQPSSHEENSPKSERAPASPPNQLRSLRPKLRYTLGIARRKSQLLTSHYNEQTCLQPDQEPTPNQQVHVGVSSWGGYVFLINLIPLHVLTLMITGRFSHRVYIAYSTLYCIGTILSMQISFVGFQPIQSSEHMLALGVFGLCQIVAFVDYLRSKVSKRDFEILYSFLLYTVGILTIVVGSILTISGKIAPWTGRFYSLLDPSYAKNHIPIIASVSEHQPTSWSSFYFDLQILVFLFPAGLYFCFKQLTDENIFLILYGVTSIYFAGVMVRLMLVLAPIMCILSGITVSHLLSKFMKNTESQRPMDHKKYRKMESNVAFKQEISTSFVAIITLLLISYTFHCTWVTSEAYSSPSIVLSARSHDGGRIIFDDFREAYSWLKMNTPEDARIMSWWDYGYQITAMANRTVLVDNNTWNNTHISRVGQAMASSEEKAYEIMRELDVDYVLVIFGGLTGYSSDDINKFLWMVRIAYENSILFYEEGGSTDRGAHIKEWDYYSSNGEFRIDKEGSQTLLNCLMYKMCYHNFAQVYTEGGKPAGYDRVRGAEIGNKNFQLDVLEEAYTTEHWLVRIYKVKDLPNVRGGF</sequence>
<evidence type="ECO:0000256" key="19">
    <source>
        <dbReference type="ARBA" id="ARBA00062993"/>
    </source>
</evidence>
<dbReference type="PANTHER" id="PTHR13872:SF43">
    <property type="entry name" value="DOLICHYL-DIPHOSPHOOLIGOSACCHARIDE--PROTEIN GLYCOSYLTRANSFERASE SUBUNIT STT3A"/>
    <property type="match status" value="1"/>
</dbReference>
<dbReference type="GO" id="GO:0046872">
    <property type="term" value="F:metal ion binding"/>
    <property type="evidence" value="ECO:0007669"/>
    <property type="project" value="UniProtKB-KW"/>
</dbReference>
<dbReference type="InterPro" id="IPR003674">
    <property type="entry name" value="Oligo_trans_STT3"/>
</dbReference>
<dbReference type="GO" id="GO:0018279">
    <property type="term" value="P:protein N-linked glycosylation via asparagine"/>
    <property type="evidence" value="ECO:0007669"/>
    <property type="project" value="TreeGrafter"/>
</dbReference>
<reference evidence="24 25" key="1">
    <citation type="journal article" date="2023" name="Insect Mol. Biol.">
        <title>Genome sequencing provides insights into the evolution of gene families encoding plant cell wall-degrading enzymes in longhorned beetles.</title>
        <authorList>
            <person name="Shin N.R."/>
            <person name="Okamura Y."/>
            <person name="Kirsch R."/>
            <person name="Pauchet Y."/>
        </authorList>
    </citation>
    <scope>NUCLEOTIDE SEQUENCE [LARGE SCALE GENOMIC DNA]</scope>
    <source>
        <strain evidence="24">EAD_L_NR</strain>
    </source>
</reference>
<feature type="transmembrane region" description="Helical" evidence="21">
    <location>
        <begin position="177"/>
        <end position="210"/>
    </location>
</feature>
<dbReference type="EC" id="2.4.99.18" evidence="6"/>
<evidence type="ECO:0000256" key="20">
    <source>
        <dbReference type="SAM" id="MobiDB-lite"/>
    </source>
</evidence>
<feature type="transmembrane region" description="Helical" evidence="21">
    <location>
        <begin position="355"/>
        <end position="375"/>
    </location>
</feature>
<feature type="transmembrane region" description="Helical" evidence="21">
    <location>
        <begin position="479"/>
        <end position="498"/>
    </location>
</feature>
<evidence type="ECO:0000256" key="1">
    <source>
        <dbReference type="ARBA" id="ARBA00001936"/>
    </source>
</evidence>
<dbReference type="Proteomes" id="UP001159042">
    <property type="component" value="Unassembled WGS sequence"/>
</dbReference>
<feature type="transmembrane region" description="Helical" evidence="21">
    <location>
        <begin position="328"/>
        <end position="348"/>
    </location>
</feature>
<feature type="compositionally biased region" description="Polar residues" evidence="20">
    <location>
        <begin position="248"/>
        <end position="258"/>
    </location>
</feature>
<evidence type="ECO:0000256" key="17">
    <source>
        <dbReference type="ARBA" id="ARBA00040922"/>
    </source>
</evidence>
<dbReference type="InterPro" id="IPR048307">
    <property type="entry name" value="STT3_N"/>
</dbReference>
<feature type="transmembrane region" description="Helical" evidence="21">
    <location>
        <begin position="529"/>
        <end position="549"/>
    </location>
</feature>
<keyword evidence="9 21" id="KW-0812">Transmembrane</keyword>
<feature type="transmembrane region" description="Helical" evidence="21">
    <location>
        <begin position="570"/>
        <end position="593"/>
    </location>
</feature>
<feature type="transmembrane region" description="Helical" evidence="21">
    <location>
        <begin position="121"/>
        <end position="141"/>
    </location>
</feature>
<evidence type="ECO:0000256" key="3">
    <source>
        <dbReference type="ARBA" id="ARBA00004477"/>
    </source>
</evidence>
<feature type="transmembrane region" description="Helical" evidence="21">
    <location>
        <begin position="89"/>
        <end position="109"/>
    </location>
</feature>
<comment type="subunit">
    <text evidence="19">Component of the oligosaccharyltransferase (OST) complex. There are 2 OST complexes, OST-A and OST-B, which contain STT3A or STT3B as catalytic subunit, respectively. OST-A and OST-B contain common core subunits RPN1, RPN2, OST48, OST4, DAD1 and TMEM258, and OST-A contains DC2/OSTC and KRTCAP2/KCP2 specific accessory subunits. OST-A complex assembly occurs through the formation of 3 subcomplexes. Subcomplex 1 contains RPN1 and TMEM258, subcomplex 2 contains the OST-A-specific subunits STT3A, DC2/OSTC, and KCP2 as well as the core subunit OST4, and subcomplex 3 contains RPN2, DAD1, and OST48. The OST-A complex can form stable complexes with the Sec61 complex or with both the Sec61 and TRAP complexes.</text>
</comment>
<comment type="similarity">
    <text evidence="5">Belongs to the STT3 family.</text>
</comment>
<keyword evidence="12" id="KW-0460">Magnesium</keyword>
<dbReference type="Gene3D" id="3.40.50.12610">
    <property type="match status" value="1"/>
</dbReference>
<comment type="subcellular location">
    <subcellularLocation>
        <location evidence="3">Endoplasmic reticulum membrane</location>
        <topology evidence="3">Multi-pass membrane protein</topology>
    </subcellularLocation>
</comment>
<comment type="caution">
    <text evidence="24">The sequence shown here is derived from an EMBL/GenBank/DDBJ whole genome shotgun (WGS) entry which is preliminary data.</text>
</comment>
<keyword evidence="25" id="KW-1185">Reference proteome</keyword>
<comment type="cofactor">
    <cofactor evidence="1">
        <name>Mn(2+)</name>
        <dbReference type="ChEBI" id="CHEBI:29035"/>
    </cofactor>
</comment>
<evidence type="ECO:0000256" key="18">
    <source>
        <dbReference type="ARBA" id="ARBA00048829"/>
    </source>
</evidence>
<name>A0AAV8VRR6_9CUCU</name>
<accession>A0AAV8VRR6</accession>
<feature type="domain" description="Oligosaccharyl transferase STT3 N-terminal" evidence="22">
    <location>
        <begin position="323"/>
        <end position="536"/>
    </location>
</feature>
<dbReference type="EMBL" id="JANEYG010000040">
    <property type="protein sequence ID" value="KAJ8916765.1"/>
    <property type="molecule type" value="Genomic_DNA"/>
</dbReference>
<proteinExistence type="inferred from homology"/>
<dbReference type="PANTHER" id="PTHR13872">
    <property type="entry name" value="DOLICHYL-DIPHOSPHOOLIGOSACCHARIDE--PROTEIN GLYCOSYLTRANSFERASE SUBUNIT"/>
    <property type="match status" value="1"/>
</dbReference>
<evidence type="ECO:0000313" key="24">
    <source>
        <dbReference type="EMBL" id="KAJ8916765.1"/>
    </source>
</evidence>
<dbReference type="InterPro" id="IPR054479">
    <property type="entry name" value="AglB-like_core"/>
</dbReference>
<evidence type="ECO:0000256" key="21">
    <source>
        <dbReference type="SAM" id="Phobius"/>
    </source>
</evidence>
<feature type="transmembrane region" description="Helical" evidence="21">
    <location>
        <begin position="417"/>
        <end position="438"/>
    </location>
</feature>
<comment type="catalytic activity">
    <reaction evidence="18">
        <text>a di-trans,poly-cis-dolichyl diphosphooligosaccharide + L-asparaginyl-[protein] = N(4)-(oligosaccharide-(1-&gt;4)-N-acetyl-beta-D-glucosaminyl-(1-&gt;4)-N-acetyl-beta-D-glucosaminyl)-L-asparaginyl-[protein] + a di-trans,poly-cis-dolichyl diphosphate + H(+)</text>
        <dbReference type="Rhea" id="RHEA:22980"/>
        <dbReference type="Rhea" id="RHEA-COMP:12804"/>
        <dbReference type="Rhea" id="RHEA-COMP:12805"/>
        <dbReference type="Rhea" id="RHEA-COMP:19506"/>
        <dbReference type="Rhea" id="RHEA-COMP:19509"/>
        <dbReference type="ChEBI" id="CHEBI:15378"/>
        <dbReference type="ChEBI" id="CHEBI:50347"/>
        <dbReference type="ChEBI" id="CHEBI:57497"/>
        <dbReference type="ChEBI" id="CHEBI:57570"/>
        <dbReference type="ChEBI" id="CHEBI:132529"/>
        <dbReference type="EC" id="2.4.99.18"/>
    </reaction>
</comment>
<dbReference type="Pfam" id="PF02516">
    <property type="entry name" value="STT3"/>
    <property type="match status" value="2"/>
</dbReference>
<evidence type="ECO:0000259" key="22">
    <source>
        <dbReference type="Pfam" id="PF02516"/>
    </source>
</evidence>
<keyword evidence="10" id="KW-0479">Metal-binding</keyword>
<keyword evidence="14 21" id="KW-0472">Membrane</keyword>
<evidence type="ECO:0000256" key="9">
    <source>
        <dbReference type="ARBA" id="ARBA00022692"/>
    </source>
</evidence>
<feature type="transmembrane region" description="Helical" evidence="21">
    <location>
        <begin position="147"/>
        <end position="165"/>
    </location>
</feature>